<dbReference type="InterPro" id="IPR029044">
    <property type="entry name" value="Nucleotide-diphossugar_trans"/>
</dbReference>
<keyword evidence="3" id="KW-1185">Reference proteome</keyword>
<evidence type="ECO:0000313" key="3">
    <source>
        <dbReference type="Proteomes" id="UP000199373"/>
    </source>
</evidence>
<dbReference type="PANTHER" id="PTHR43685">
    <property type="entry name" value="GLYCOSYLTRANSFERASE"/>
    <property type="match status" value="1"/>
</dbReference>
<dbReference type="AlphaFoldDB" id="A0A1I0QG14"/>
<proteinExistence type="predicted"/>
<dbReference type="CDD" id="cd06433">
    <property type="entry name" value="GT_2_WfgS_like"/>
    <property type="match status" value="1"/>
</dbReference>
<evidence type="ECO:0000259" key="1">
    <source>
        <dbReference type="Pfam" id="PF00535"/>
    </source>
</evidence>
<dbReference type="SUPFAM" id="SSF53448">
    <property type="entry name" value="Nucleotide-diphospho-sugar transferases"/>
    <property type="match status" value="1"/>
</dbReference>
<feature type="domain" description="Glycosyltransferase 2-like" evidence="1">
    <location>
        <begin position="7"/>
        <end position="170"/>
    </location>
</feature>
<accession>A0A1I0QG14</accession>
<dbReference type="PANTHER" id="PTHR43685:SF2">
    <property type="entry name" value="GLYCOSYLTRANSFERASE 2-LIKE DOMAIN-CONTAINING PROTEIN"/>
    <property type="match status" value="1"/>
</dbReference>
<keyword evidence="2" id="KW-0808">Transferase</keyword>
<dbReference type="GO" id="GO:0016740">
    <property type="term" value="F:transferase activity"/>
    <property type="evidence" value="ECO:0007669"/>
    <property type="project" value="UniProtKB-KW"/>
</dbReference>
<dbReference type="EMBL" id="FOIQ01000006">
    <property type="protein sequence ID" value="SEW25785.1"/>
    <property type="molecule type" value="Genomic_DNA"/>
</dbReference>
<dbReference type="Proteomes" id="UP000199373">
    <property type="component" value="Unassembled WGS sequence"/>
</dbReference>
<reference evidence="2 3" key="1">
    <citation type="submission" date="2016-10" db="EMBL/GenBank/DDBJ databases">
        <authorList>
            <person name="de Groot N.N."/>
        </authorList>
    </citation>
    <scope>NUCLEOTIDE SEQUENCE [LARGE SCALE GENOMIC DNA]</scope>
    <source>
        <strain evidence="2 3">TC2-24</strain>
    </source>
</reference>
<dbReference type="InterPro" id="IPR001173">
    <property type="entry name" value="Glyco_trans_2-like"/>
</dbReference>
<evidence type="ECO:0000313" key="2">
    <source>
        <dbReference type="EMBL" id="SEW25785.1"/>
    </source>
</evidence>
<organism evidence="2 3">
    <name type="scientific">Prevotella aff. ruminicola Tc2-24</name>
    <dbReference type="NCBI Taxonomy" id="81582"/>
    <lineage>
        <taxon>Bacteria</taxon>
        <taxon>Pseudomonadati</taxon>
        <taxon>Bacteroidota</taxon>
        <taxon>Bacteroidia</taxon>
        <taxon>Bacteroidales</taxon>
        <taxon>Prevotellaceae</taxon>
        <taxon>Prevotella</taxon>
    </lineage>
</organism>
<dbReference type="Pfam" id="PF00535">
    <property type="entry name" value="Glycos_transf_2"/>
    <property type="match status" value="1"/>
</dbReference>
<protein>
    <submittedName>
        <fullName evidence="2">Glycosyl transferase family 2</fullName>
    </submittedName>
</protein>
<sequence length="271" mass="30910">MIRITYVTITYNAAAVLQRTLDSVLEQDYPEIVHLIVDGASTDATLDLVNDYITRSNGVDCSNSAGVLSEGHKKGHRIQVISEPDHGIYDAMNKGLRGLDGDYVCFLNAGDFLPARDTVSRIVKQIDTEGALPAVLYGDTDIVDAEGRFLHHRRLAPPENLSWRSFRQGMLVCHQAFYARTDFAIATPYDERYRYSADVDWCIRVMKAADKEHVPLHNLHMVVANYTEEGQTTLHHRESLWERYRVMESHFGRVQTFLLHCWFVIRAVINK</sequence>
<dbReference type="InterPro" id="IPR050834">
    <property type="entry name" value="Glycosyltransf_2"/>
</dbReference>
<gene>
    <name evidence="2" type="ORF">SAMN04487850_2426</name>
</gene>
<dbReference type="Gene3D" id="3.90.550.10">
    <property type="entry name" value="Spore Coat Polysaccharide Biosynthesis Protein SpsA, Chain A"/>
    <property type="match status" value="1"/>
</dbReference>
<dbReference type="RefSeq" id="WP_091916970.1">
    <property type="nucleotide sequence ID" value="NZ_FOIQ01000006.1"/>
</dbReference>
<name>A0A1I0QG14_9BACT</name>